<accession>A0A409XSN8</accession>
<feature type="compositionally biased region" description="Basic and acidic residues" evidence="1">
    <location>
        <begin position="1"/>
        <end position="13"/>
    </location>
</feature>
<proteinExistence type="predicted"/>
<gene>
    <name evidence="2" type="ORF">CVT25_013541</name>
</gene>
<dbReference type="EMBL" id="NHYD01000598">
    <property type="protein sequence ID" value="PPQ93832.1"/>
    <property type="molecule type" value="Genomic_DNA"/>
</dbReference>
<dbReference type="OrthoDB" id="2963154at2759"/>
<organism evidence="2 3">
    <name type="scientific">Psilocybe cyanescens</name>
    <dbReference type="NCBI Taxonomy" id="93625"/>
    <lineage>
        <taxon>Eukaryota</taxon>
        <taxon>Fungi</taxon>
        <taxon>Dikarya</taxon>
        <taxon>Basidiomycota</taxon>
        <taxon>Agaricomycotina</taxon>
        <taxon>Agaricomycetes</taxon>
        <taxon>Agaricomycetidae</taxon>
        <taxon>Agaricales</taxon>
        <taxon>Agaricineae</taxon>
        <taxon>Strophariaceae</taxon>
        <taxon>Psilocybe</taxon>
    </lineage>
</organism>
<feature type="compositionally biased region" description="Basic and acidic residues" evidence="1">
    <location>
        <begin position="153"/>
        <end position="162"/>
    </location>
</feature>
<sequence length="442" mass="49860">MAHDFSPFDRPDLNLRTTARRRLPHPSASATSSTLQNGMAHFSPEFVTYSEFLGILDDDPGPIANGVHPSSLLSFMAENLNPLNTYESDPFTVGPSRPRTHAYEIFPNPTSEYETGWIKDVFGKDQYVGHGRIEEVDDDAEAKSNIGDDDDIENPRARRSDSHLSLPFSNDANGHAEDDIPHNASPPPRPQPKKLPSLKATATASDFQSIKAASTVAPVTAPTNAAAGSSTVLDDPTEVSLVKENIDLLSLCVEDVKFMNTYFLAQTQDLSQHIDICSRIEEFLGSLRDTLTHRVQMGAEEWNVRSSSWHQKYSKRLLSLRTTLQRLTRVRQLIETQPLRPRQIQATLTKLKQHEAKLKDLASKYTASFDRLRLRHLHFLLLQSHNESKAQKAKKTRLMSRASFERQWQASKVFRAGLRHAFNDLRQEFYNNPRNGRHTSAP</sequence>
<name>A0A409XSN8_PSICY</name>
<evidence type="ECO:0000313" key="3">
    <source>
        <dbReference type="Proteomes" id="UP000283269"/>
    </source>
</evidence>
<comment type="caution">
    <text evidence="2">The sequence shown here is derived from an EMBL/GenBank/DDBJ whole genome shotgun (WGS) entry which is preliminary data.</text>
</comment>
<keyword evidence="3" id="KW-1185">Reference proteome</keyword>
<feature type="region of interest" description="Disordered" evidence="1">
    <location>
        <begin position="133"/>
        <end position="201"/>
    </location>
</feature>
<evidence type="ECO:0000256" key="1">
    <source>
        <dbReference type="SAM" id="MobiDB-lite"/>
    </source>
</evidence>
<dbReference type="InParanoid" id="A0A409XSN8"/>
<feature type="region of interest" description="Disordered" evidence="1">
    <location>
        <begin position="1"/>
        <end position="36"/>
    </location>
</feature>
<protein>
    <submittedName>
        <fullName evidence="2">Uncharacterized protein</fullName>
    </submittedName>
</protein>
<dbReference type="Proteomes" id="UP000283269">
    <property type="component" value="Unassembled WGS sequence"/>
</dbReference>
<reference evidence="2 3" key="1">
    <citation type="journal article" date="2018" name="Evol. Lett.">
        <title>Horizontal gene cluster transfer increased hallucinogenic mushroom diversity.</title>
        <authorList>
            <person name="Reynolds H.T."/>
            <person name="Vijayakumar V."/>
            <person name="Gluck-Thaler E."/>
            <person name="Korotkin H.B."/>
            <person name="Matheny P.B."/>
            <person name="Slot J.C."/>
        </authorList>
    </citation>
    <scope>NUCLEOTIDE SEQUENCE [LARGE SCALE GENOMIC DNA]</scope>
    <source>
        <strain evidence="2 3">2631</strain>
    </source>
</reference>
<dbReference type="AlphaFoldDB" id="A0A409XSN8"/>
<evidence type="ECO:0000313" key="2">
    <source>
        <dbReference type="EMBL" id="PPQ93832.1"/>
    </source>
</evidence>